<feature type="transmembrane region" description="Helical" evidence="9">
    <location>
        <begin position="491"/>
        <end position="511"/>
    </location>
</feature>
<comment type="function">
    <text evidence="1">May be involved in vacuolar sorting and osmoregulation.</text>
</comment>
<sequence>MPSSFSRWLPLLGLFLFGALAIYLVKPPRPLPADAPAGEFSAYRAQRDVAVVARQPHPIGSPANAQVRDYLLHRLRELGLAPTLLDTSALAASGSEINTGRVQNIVARLPGRQPGGKAVLVLAHYDSQPQAPGAGDDGAGVAAMLETLRALRTGPPLAHDVIWLFTDGEEVGLLGARAYAADTARLRREVGVVLNFEGRGNAGPSLTFEVSAQNGWVISEYARAAPVPIASSLFYEAYRHLPNDTDFTPLRQAGLTGLNFAFVDGFPFYHSPADTPAHLDLGSLQHHGSYMLSLVRHFGTISLAQTKAPDYTFFNPLGSWLVRYPAAWNLPLTLGTSTLLLLVAALAAQRRRLSAASLLGGALALVGGLALVLLAGWGLLALVAALYPAYGAFYGKAAYNALAYQVALLALGTSLFAGYYGWLSRHLRPDTLVGGALLVVALLLGLLQWQAVSSAFLLAFPLLAATLAWALRLRQAAAPGRLPAGGVGSWLLALPAVALLAPTLYLLLIIFALTPLVLISLVFLAVLLGLLLPSILPVLGKAGATTVRFSWQLPGLALGVTLIGLAVGHATRLPTSDQPQQTHLFYALDADHGQAYWLSAAPRPDAWTRLLLTQPQYQPLPALFPKQTTSVLHQAAPALALPPATLSVLADTTVGGHRRLRLLLRPGRPGVLALRLSPADASGQLRWLRVAGQQVPALVPRTVASGANINFFAPRLGGEVLELETAAPGPLQLVVTTRSLGLPPVLGLPPLPASVVPAPGYNSFTTQVKKTIQL</sequence>
<reference evidence="11 12" key="1">
    <citation type="submission" date="2019-12" db="EMBL/GenBank/DDBJ databases">
        <title>Hymenobacter sp. HMF4947 Genome sequencing and assembly.</title>
        <authorList>
            <person name="Kang H."/>
            <person name="Cha I."/>
            <person name="Kim H."/>
            <person name="Joh K."/>
        </authorList>
    </citation>
    <scope>NUCLEOTIDE SEQUENCE [LARGE SCALE GENOMIC DNA]</scope>
    <source>
        <strain evidence="11 12">HMF4947</strain>
    </source>
</reference>
<keyword evidence="12" id="KW-1185">Reference proteome</keyword>
<keyword evidence="6 9" id="KW-1133">Transmembrane helix</keyword>
<feature type="transmembrane region" description="Helical" evidence="9">
    <location>
        <begin position="326"/>
        <end position="346"/>
    </location>
</feature>
<keyword evidence="11" id="KW-0378">Hydrolase</keyword>
<organism evidence="11 12">
    <name type="scientific">Hymenobacter ginkgonis</name>
    <dbReference type="NCBI Taxonomy" id="2682976"/>
    <lineage>
        <taxon>Bacteria</taxon>
        <taxon>Pseudomonadati</taxon>
        <taxon>Bacteroidota</taxon>
        <taxon>Cytophagia</taxon>
        <taxon>Cytophagales</taxon>
        <taxon>Hymenobacteraceae</taxon>
        <taxon>Hymenobacter</taxon>
    </lineage>
</organism>
<dbReference type="RefSeq" id="WP_157561530.1">
    <property type="nucleotide sequence ID" value="NZ_WQKZ01000001.1"/>
</dbReference>
<evidence type="ECO:0000259" key="10">
    <source>
        <dbReference type="Pfam" id="PF04389"/>
    </source>
</evidence>
<dbReference type="EMBL" id="WQKZ01000001">
    <property type="protein sequence ID" value="MVN74743.1"/>
    <property type="molecule type" value="Genomic_DNA"/>
</dbReference>
<dbReference type="GO" id="GO:0008235">
    <property type="term" value="F:metalloexopeptidase activity"/>
    <property type="evidence" value="ECO:0007669"/>
    <property type="project" value="InterPro"/>
</dbReference>
<dbReference type="InterPro" id="IPR007484">
    <property type="entry name" value="Peptidase_M28"/>
</dbReference>
<name>A0A7K1T8N1_9BACT</name>
<comment type="caution">
    <text evidence="11">The sequence shown here is derived from an EMBL/GenBank/DDBJ whole genome shotgun (WGS) entry which is preliminary data.</text>
</comment>
<feature type="transmembrane region" description="Helical" evidence="9">
    <location>
        <begin position="517"/>
        <end position="539"/>
    </location>
</feature>
<dbReference type="PANTHER" id="PTHR12147:SF58">
    <property type="entry name" value="VACUOLAR MEMBRANE PROTEASE"/>
    <property type="match status" value="1"/>
</dbReference>
<dbReference type="InterPro" id="IPR045175">
    <property type="entry name" value="M28_fam"/>
</dbReference>
<evidence type="ECO:0000256" key="1">
    <source>
        <dbReference type="ARBA" id="ARBA00003273"/>
    </source>
</evidence>
<keyword evidence="9" id="KW-0812">Transmembrane</keyword>
<feature type="transmembrane region" description="Helical" evidence="9">
    <location>
        <begin position="402"/>
        <end position="420"/>
    </location>
</feature>
<evidence type="ECO:0000256" key="5">
    <source>
        <dbReference type="ARBA" id="ARBA00022554"/>
    </source>
</evidence>
<comment type="subcellular location">
    <subcellularLocation>
        <location evidence="2">Vacuole membrane</location>
        <topology evidence="2">Multi-pass membrane protein</topology>
    </subcellularLocation>
</comment>
<feature type="transmembrane region" description="Helical" evidence="9">
    <location>
        <begin position="432"/>
        <end position="449"/>
    </location>
</feature>
<dbReference type="AlphaFoldDB" id="A0A7K1T8N1"/>
<evidence type="ECO:0000256" key="9">
    <source>
        <dbReference type="SAM" id="Phobius"/>
    </source>
</evidence>
<evidence type="ECO:0000256" key="3">
    <source>
        <dbReference type="ARBA" id="ARBA00010918"/>
    </source>
</evidence>
<evidence type="ECO:0000256" key="2">
    <source>
        <dbReference type="ARBA" id="ARBA00004128"/>
    </source>
</evidence>
<dbReference type="Pfam" id="PF04389">
    <property type="entry name" value="Peptidase_M28"/>
    <property type="match status" value="1"/>
</dbReference>
<feature type="transmembrane region" description="Helical" evidence="9">
    <location>
        <begin position="455"/>
        <end position="471"/>
    </location>
</feature>
<feature type="transmembrane region" description="Helical" evidence="9">
    <location>
        <begin position="358"/>
        <end position="390"/>
    </location>
</feature>
<evidence type="ECO:0000256" key="8">
    <source>
        <dbReference type="ARBA" id="ARBA00031512"/>
    </source>
</evidence>
<gene>
    <name evidence="11" type="ORF">GO988_00210</name>
</gene>
<dbReference type="GO" id="GO:0005774">
    <property type="term" value="C:vacuolar membrane"/>
    <property type="evidence" value="ECO:0007669"/>
    <property type="project" value="UniProtKB-SubCell"/>
</dbReference>
<keyword evidence="9" id="KW-0472">Membrane</keyword>
<keyword evidence="7" id="KW-0325">Glycoprotein</keyword>
<dbReference type="PANTHER" id="PTHR12147">
    <property type="entry name" value="METALLOPEPTIDASE M28 FAMILY MEMBER"/>
    <property type="match status" value="1"/>
</dbReference>
<proteinExistence type="inferred from homology"/>
<accession>A0A7K1T8N1</accession>
<dbReference type="GO" id="GO:0006508">
    <property type="term" value="P:proteolysis"/>
    <property type="evidence" value="ECO:0007669"/>
    <property type="project" value="InterPro"/>
</dbReference>
<comment type="similarity">
    <text evidence="3">Belongs to the peptidase M28 family.</text>
</comment>
<evidence type="ECO:0000256" key="4">
    <source>
        <dbReference type="ARBA" id="ARBA00017435"/>
    </source>
</evidence>
<dbReference type="SUPFAM" id="SSF53187">
    <property type="entry name" value="Zn-dependent exopeptidases"/>
    <property type="match status" value="1"/>
</dbReference>
<evidence type="ECO:0000313" key="12">
    <source>
        <dbReference type="Proteomes" id="UP000441336"/>
    </source>
</evidence>
<evidence type="ECO:0000313" key="11">
    <source>
        <dbReference type="EMBL" id="MVN74743.1"/>
    </source>
</evidence>
<dbReference type="Gene3D" id="3.40.630.10">
    <property type="entry name" value="Zn peptidases"/>
    <property type="match status" value="1"/>
</dbReference>
<feature type="domain" description="Peptidase M28" evidence="10">
    <location>
        <begin position="104"/>
        <end position="294"/>
    </location>
</feature>
<evidence type="ECO:0000256" key="6">
    <source>
        <dbReference type="ARBA" id="ARBA00022989"/>
    </source>
</evidence>
<protein>
    <recommendedName>
        <fullName evidence="4">Vacuolar membrane protease</fullName>
    </recommendedName>
    <alternativeName>
        <fullName evidence="8">FXNA-related family protease 1</fullName>
    </alternativeName>
</protein>
<keyword evidence="5" id="KW-0926">Vacuole</keyword>
<feature type="transmembrane region" description="Helical" evidence="9">
    <location>
        <begin position="551"/>
        <end position="570"/>
    </location>
</feature>
<evidence type="ECO:0000256" key="7">
    <source>
        <dbReference type="ARBA" id="ARBA00023180"/>
    </source>
</evidence>
<dbReference type="Proteomes" id="UP000441336">
    <property type="component" value="Unassembled WGS sequence"/>
</dbReference>